<keyword evidence="8" id="KW-1133">Transmembrane helix</keyword>
<keyword evidence="6" id="KW-0812">Transmembrane</keyword>
<evidence type="ECO:0000256" key="6">
    <source>
        <dbReference type="ARBA" id="ARBA00022692"/>
    </source>
</evidence>
<dbReference type="InterPro" id="IPR036396">
    <property type="entry name" value="Cyt_P450_sf"/>
</dbReference>
<keyword evidence="12" id="KW-0472">Membrane</keyword>
<dbReference type="EMBL" id="JANAWD010000167">
    <property type="protein sequence ID" value="KAJ3485044.1"/>
    <property type="molecule type" value="Genomic_DNA"/>
</dbReference>
<proteinExistence type="inferred from homology"/>
<organism evidence="15 16">
    <name type="scientific">Meripilus lineatus</name>
    <dbReference type="NCBI Taxonomy" id="2056292"/>
    <lineage>
        <taxon>Eukaryota</taxon>
        <taxon>Fungi</taxon>
        <taxon>Dikarya</taxon>
        <taxon>Basidiomycota</taxon>
        <taxon>Agaricomycotina</taxon>
        <taxon>Agaricomycetes</taxon>
        <taxon>Polyporales</taxon>
        <taxon>Meripilaceae</taxon>
        <taxon>Meripilus</taxon>
    </lineage>
</organism>
<dbReference type="InterPro" id="IPR001128">
    <property type="entry name" value="Cyt_P450"/>
</dbReference>
<comment type="caution">
    <text evidence="15">The sequence shown here is derived from an EMBL/GenBank/DDBJ whole genome shotgun (WGS) entry which is preliminary data.</text>
</comment>
<dbReference type="CDD" id="cd11065">
    <property type="entry name" value="CYP64-like"/>
    <property type="match status" value="1"/>
</dbReference>
<evidence type="ECO:0000256" key="1">
    <source>
        <dbReference type="ARBA" id="ARBA00001971"/>
    </source>
</evidence>
<dbReference type="GO" id="GO:0005506">
    <property type="term" value="F:iron ion binding"/>
    <property type="evidence" value="ECO:0007669"/>
    <property type="project" value="InterPro"/>
</dbReference>
<dbReference type="PANTHER" id="PTHR46300:SF7">
    <property type="entry name" value="P450, PUTATIVE (EUROFUNG)-RELATED"/>
    <property type="match status" value="1"/>
</dbReference>
<keyword evidence="7 13" id="KW-0479">Metal-binding</keyword>
<keyword evidence="9 14" id="KW-0560">Oxidoreductase</keyword>
<evidence type="ECO:0000256" key="8">
    <source>
        <dbReference type="ARBA" id="ARBA00022989"/>
    </source>
</evidence>
<sequence>MSVNLLGQRMVILNSAEFASELLEKRSAIYSDRPTLTMSGELVGWKNTLGLVRYSDKFREYRRFISRKMGTKSLVQEFYQLEEMETRMFTRRVLKEPENLVAHIRRTAGTIILKISYGYTVKDGADPLLDLVERAMVQLSEITRPGAFLVDVLPVLRYFPSWFPGAGFKTQLASWSKTYSDMEDVPLDFVKKQMQSGTNVPNFTSELLERENLTAEKETILRLSAEVTQSRTTLTGGADTTVSAIYSFYFAMMAYPEVQQRAQEEIDRIVGNERFPRLEDRGNLPYVDALVKEVLRFHTIAPLGLPHRLTRDDEFQGYHLPKDTIVIANIWKFLNDPDVYPNPSVFDPTRYLYSEGHPPQRDPRELAFGFGRRKCPGMNLADVSVFISCAMSLAVFDIRKPIENGRVIEPVFGALDGTISHPLPFRCDIKPRTAQARALILSSE</sequence>
<dbReference type="PRINTS" id="PR00463">
    <property type="entry name" value="EP450I"/>
</dbReference>
<reference evidence="15" key="1">
    <citation type="submission" date="2022-07" db="EMBL/GenBank/DDBJ databases">
        <title>Genome Sequence of Physisporinus lineatus.</title>
        <authorList>
            <person name="Buettner E."/>
        </authorList>
    </citation>
    <scope>NUCLEOTIDE SEQUENCE</scope>
    <source>
        <strain evidence="15">VT162</strain>
    </source>
</reference>
<dbReference type="InterPro" id="IPR050364">
    <property type="entry name" value="Cytochrome_P450_fung"/>
</dbReference>
<dbReference type="AlphaFoldDB" id="A0AAD5YEZ2"/>
<evidence type="ECO:0000256" key="7">
    <source>
        <dbReference type="ARBA" id="ARBA00022723"/>
    </source>
</evidence>
<gene>
    <name evidence="15" type="ORF">NLI96_g5231</name>
</gene>
<evidence type="ECO:0000256" key="9">
    <source>
        <dbReference type="ARBA" id="ARBA00023002"/>
    </source>
</evidence>
<keyword evidence="10 13" id="KW-0408">Iron</keyword>
<evidence type="ECO:0000256" key="11">
    <source>
        <dbReference type="ARBA" id="ARBA00023033"/>
    </source>
</evidence>
<keyword evidence="5 13" id="KW-0349">Heme</keyword>
<dbReference type="SUPFAM" id="SSF48264">
    <property type="entry name" value="Cytochrome P450"/>
    <property type="match status" value="1"/>
</dbReference>
<accession>A0AAD5YEZ2</accession>
<evidence type="ECO:0000256" key="2">
    <source>
        <dbReference type="ARBA" id="ARBA00004167"/>
    </source>
</evidence>
<dbReference type="InterPro" id="IPR017972">
    <property type="entry name" value="Cyt_P450_CS"/>
</dbReference>
<feature type="binding site" description="axial binding residue" evidence="13">
    <location>
        <position position="375"/>
    </location>
    <ligand>
        <name>heme</name>
        <dbReference type="ChEBI" id="CHEBI:30413"/>
    </ligand>
    <ligandPart>
        <name>Fe</name>
        <dbReference type="ChEBI" id="CHEBI:18248"/>
    </ligandPart>
</feature>
<evidence type="ECO:0000313" key="16">
    <source>
        <dbReference type="Proteomes" id="UP001212997"/>
    </source>
</evidence>
<keyword evidence="11 14" id="KW-0503">Monooxygenase</keyword>
<evidence type="ECO:0000256" key="12">
    <source>
        <dbReference type="ARBA" id="ARBA00023136"/>
    </source>
</evidence>
<comment type="pathway">
    <text evidence="3">Secondary metabolite biosynthesis.</text>
</comment>
<evidence type="ECO:0000256" key="10">
    <source>
        <dbReference type="ARBA" id="ARBA00023004"/>
    </source>
</evidence>
<dbReference type="GO" id="GO:0016020">
    <property type="term" value="C:membrane"/>
    <property type="evidence" value="ECO:0007669"/>
    <property type="project" value="UniProtKB-SubCell"/>
</dbReference>
<evidence type="ECO:0000256" key="14">
    <source>
        <dbReference type="RuleBase" id="RU000461"/>
    </source>
</evidence>
<comment type="similarity">
    <text evidence="4 14">Belongs to the cytochrome P450 family.</text>
</comment>
<evidence type="ECO:0000256" key="3">
    <source>
        <dbReference type="ARBA" id="ARBA00005179"/>
    </source>
</evidence>
<dbReference type="PRINTS" id="PR00385">
    <property type="entry name" value="P450"/>
</dbReference>
<evidence type="ECO:0000256" key="5">
    <source>
        <dbReference type="ARBA" id="ARBA00022617"/>
    </source>
</evidence>
<name>A0AAD5YEZ2_9APHY</name>
<keyword evidence="16" id="KW-1185">Reference proteome</keyword>
<comment type="cofactor">
    <cofactor evidence="1 13">
        <name>heme</name>
        <dbReference type="ChEBI" id="CHEBI:30413"/>
    </cofactor>
</comment>
<dbReference type="PANTHER" id="PTHR46300">
    <property type="entry name" value="P450, PUTATIVE (EUROFUNG)-RELATED-RELATED"/>
    <property type="match status" value="1"/>
</dbReference>
<dbReference type="GO" id="GO:0020037">
    <property type="term" value="F:heme binding"/>
    <property type="evidence" value="ECO:0007669"/>
    <property type="project" value="InterPro"/>
</dbReference>
<dbReference type="Proteomes" id="UP001212997">
    <property type="component" value="Unassembled WGS sequence"/>
</dbReference>
<dbReference type="Pfam" id="PF00067">
    <property type="entry name" value="p450"/>
    <property type="match status" value="1"/>
</dbReference>
<dbReference type="PROSITE" id="PS00086">
    <property type="entry name" value="CYTOCHROME_P450"/>
    <property type="match status" value="1"/>
</dbReference>
<evidence type="ECO:0000313" key="15">
    <source>
        <dbReference type="EMBL" id="KAJ3485044.1"/>
    </source>
</evidence>
<evidence type="ECO:0008006" key="17">
    <source>
        <dbReference type="Google" id="ProtNLM"/>
    </source>
</evidence>
<dbReference type="InterPro" id="IPR002401">
    <property type="entry name" value="Cyt_P450_E_grp-I"/>
</dbReference>
<protein>
    <recommendedName>
        <fullName evidence="17">Cytochrome P450</fullName>
    </recommendedName>
</protein>
<evidence type="ECO:0000256" key="13">
    <source>
        <dbReference type="PIRSR" id="PIRSR602401-1"/>
    </source>
</evidence>
<comment type="subcellular location">
    <subcellularLocation>
        <location evidence="2">Membrane</location>
        <topology evidence="2">Single-pass membrane protein</topology>
    </subcellularLocation>
</comment>
<dbReference type="GO" id="GO:0004497">
    <property type="term" value="F:monooxygenase activity"/>
    <property type="evidence" value="ECO:0007669"/>
    <property type="project" value="UniProtKB-KW"/>
</dbReference>
<dbReference type="Gene3D" id="1.10.630.10">
    <property type="entry name" value="Cytochrome P450"/>
    <property type="match status" value="1"/>
</dbReference>
<dbReference type="GO" id="GO:0016705">
    <property type="term" value="F:oxidoreductase activity, acting on paired donors, with incorporation or reduction of molecular oxygen"/>
    <property type="evidence" value="ECO:0007669"/>
    <property type="project" value="InterPro"/>
</dbReference>
<evidence type="ECO:0000256" key="4">
    <source>
        <dbReference type="ARBA" id="ARBA00010617"/>
    </source>
</evidence>